<dbReference type="PROSITE" id="PS50175">
    <property type="entry name" value="ASP_PROT_RETROV"/>
    <property type="match status" value="1"/>
</dbReference>
<dbReference type="GO" id="GO:0006508">
    <property type="term" value="P:proteolysis"/>
    <property type="evidence" value="ECO:0007669"/>
    <property type="project" value="InterPro"/>
</dbReference>
<dbReference type="Pfam" id="PF00077">
    <property type="entry name" value="RVP"/>
    <property type="match status" value="1"/>
</dbReference>
<gene>
    <name evidence="3" type="ORF">COY52_11585</name>
</gene>
<dbReference type="GO" id="GO:0004190">
    <property type="term" value="F:aspartic-type endopeptidase activity"/>
    <property type="evidence" value="ECO:0007669"/>
    <property type="project" value="InterPro"/>
</dbReference>
<dbReference type="InterPro" id="IPR021109">
    <property type="entry name" value="Peptidase_aspartic_dom_sf"/>
</dbReference>
<dbReference type="InterPro" id="IPR001995">
    <property type="entry name" value="Peptidase_A2_cat"/>
</dbReference>
<feature type="domain" description="Peptidase A2" evidence="2">
    <location>
        <begin position="43"/>
        <end position="120"/>
    </location>
</feature>
<protein>
    <recommendedName>
        <fullName evidence="2">Peptidase A2 domain-containing protein</fullName>
    </recommendedName>
</protein>
<dbReference type="InterPro" id="IPR001969">
    <property type="entry name" value="Aspartic_peptidase_AS"/>
</dbReference>
<evidence type="ECO:0000313" key="3">
    <source>
        <dbReference type="EMBL" id="PIZ14639.1"/>
    </source>
</evidence>
<name>A0A2M7S5D2_9BACT</name>
<dbReference type="Proteomes" id="UP000229307">
    <property type="component" value="Unassembled WGS sequence"/>
</dbReference>
<organism evidence="3 4">
    <name type="scientific">Candidatus Desantisbacteria bacterium CG_4_10_14_0_8_um_filter_48_22</name>
    <dbReference type="NCBI Taxonomy" id="1974543"/>
    <lineage>
        <taxon>Bacteria</taxon>
        <taxon>Candidatus Desantisiibacteriota</taxon>
    </lineage>
</organism>
<keyword evidence="1" id="KW-0378">Hydrolase</keyword>
<dbReference type="AlphaFoldDB" id="A0A2M7S5D2"/>
<dbReference type="InterPro" id="IPR018061">
    <property type="entry name" value="Retropepsins"/>
</dbReference>
<evidence type="ECO:0000256" key="1">
    <source>
        <dbReference type="ARBA" id="ARBA00022801"/>
    </source>
</evidence>
<evidence type="ECO:0000313" key="4">
    <source>
        <dbReference type="Proteomes" id="UP000229307"/>
    </source>
</evidence>
<proteinExistence type="predicted"/>
<evidence type="ECO:0000259" key="2">
    <source>
        <dbReference type="PROSITE" id="PS50175"/>
    </source>
</evidence>
<dbReference type="EMBL" id="PFMR01000321">
    <property type="protein sequence ID" value="PIZ14639.1"/>
    <property type="molecule type" value="Genomic_DNA"/>
</dbReference>
<dbReference type="SUPFAM" id="SSF50630">
    <property type="entry name" value="Acid proteases"/>
    <property type="match status" value="1"/>
</dbReference>
<comment type="caution">
    <text evidence="3">The sequence shown here is derived from an EMBL/GenBank/DDBJ whole genome shotgun (WGS) entry which is preliminary data.</text>
</comment>
<dbReference type="PROSITE" id="PS00141">
    <property type="entry name" value="ASP_PROTEASE"/>
    <property type="match status" value="1"/>
</dbReference>
<sequence length="141" mass="16027">MATLTIPYYKLPYKPSEAFPEEENVWRPFVEVRINNKTAHIDCLALLDSGADNCLFPAEIGEYLGVDIRKGKTKEFGGIGKGKIKAYFHDVLLRIENISFKCCAGFTYDRLPYVLLGQNGFFDQCIISFDLPQRIIRISVP</sequence>
<dbReference type="Gene3D" id="2.40.70.10">
    <property type="entry name" value="Acid Proteases"/>
    <property type="match status" value="1"/>
</dbReference>
<accession>A0A2M7S5D2</accession>
<reference evidence="4" key="1">
    <citation type="submission" date="2017-09" db="EMBL/GenBank/DDBJ databases">
        <title>Depth-based differentiation of microbial function through sediment-hosted aquifers and enrichment of novel symbionts in the deep terrestrial subsurface.</title>
        <authorList>
            <person name="Probst A.J."/>
            <person name="Ladd B."/>
            <person name="Jarett J.K."/>
            <person name="Geller-Mcgrath D.E."/>
            <person name="Sieber C.M.K."/>
            <person name="Emerson J.B."/>
            <person name="Anantharaman K."/>
            <person name="Thomas B.C."/>
            <person name="Malmstrom R."/>
            <person name="Stieglmeier M."/>
            <person name="Klingl A."/>
            <person name="Woyke T."/>
            <person name="Ryan C.M."/>
            <person name="Banfield J.F."/>
        </authorList>
    </citation>
    <scope>NUCLEOTIDE SEQUENCE [LARGE SCALE GENOMIC DNA]</scope>
</reference>